<feature type="region of interest" description="Disordered" evidence="1">
    <location>
        <begin position="186"/>
        <end position="218"/>
    </location>
</feature>
<dbReference type="EMBL" id="QZBZ01000187">
    <property type="protein sequence ID" value="TIA33610.1"/>
    <property type="molecule type" value="Genomic_DNA"/>
</dbReference>
<evidence type="ECO:0000313" key="3">
    <source>
        <dbReference type="EMBL" id="TIA33610.1"/>
    </source>
</evidence>
<protein>
    <recommendedName>
        <fullName evidence="2">DUF1308 domain-containing protein</fullName>
    </recommendedName>
</protein>
<evidence type="ECO:0000313" key="4">
    <source>
        <dbReference type="Proteomes" id="UP000308724"/>
    </source>
</evidence>
<dbReference type="PANTHER" id="PTHR13379:SF0">
    <property type="entry name" value="UPF0415 PROTEIN C7ORF25"/>
    <property type="match status" value="1"/>
</dbReference>
<gene>
    <name evidence="3" type="ORF">D6C78_07423</name>
</gene>
<feature type="region of interest" description="Disordered" evidence="1">
    <location>
        <begin position="419"/>
        <end position="440"/>
    </location>
</feature>
<evidence type="ECO:0000256" key="1">
    <source>
        <dbReference type="SAM" id="MobiDB-lite"/>
    </source>
</evidence>
<reference evidence="3 4" key="1">
    <citation type="submission" date="2018-10" db="EMBL/GenBank/DDBJ databases">
        <title>Fifty Aureobasidium pullulans genomes reveal a recombining polyextremotolerant generalist.</title>
        <authorList>
            <person name="Gostincar C."/>
            <person name="Turk M."/>
            <person name="Zajc J."/>
            <person name="Gunde-Cimerman N."/>
        </authorList>
    </citation>
    <scope>NUCLEOTIDE SEQUENCE [LARGE SCALE GENOMIC DNA]</scope>
    <source>
        <strain evidence="3 4">EXF-1645</strain>
    </source>
</reference>
<comment type="caution">
    <text evidence="3">The sequence shown here is derived from an EMBL/GenBank/DDBJ whole genome shotgun (WGS) entry which is preliminary data.</text>
</comment>
<organism evidence="3 4">
    <name type="scientific">Aureobasidium pullulans</name>
    <name type="common">Black yeast</name>
    <name type="synonym">Pullularia pullulans</name>
    <dbReference type="NCBI Taxonomy" id="5580"/>
    <lineage>
        <taxon>Eukaryota</taxon>
        <taxon>Fungi</taxon>
        <taxon>Dikarya</taxon>
        <taxon>Ascomycota</taxon>
        <taxon>Pezizomycotina</taxon>
        <taxon>Dothideomycetes</taxon>
        <taxon>Dothideomycetidae</taxon>
        <taxon>Dothideales</taxon>
        <taxon>Saccotheciaceae</taxon>
        <taxon>Aureobasidium</taxon>
    </lineage>
</organism>
<proteinExistence type="predicted"/>
<dbReference type="Proteomes" id="UP000308724">
    <property type="component" value="Unassembled WGS sequence"/>
</dbReference>
<feature type="compositionally biased region" description="Acidic residues" evidence="1">
    <location>
        <begin position="188"/>
        <end position="200"/>
    </location>
</feature>
<feature type="compositionally biased region" description="Low complexity" evidence="1">
    <location>
        <begin position="420"/>
        <end position="440"/>
    </location>
</feature>
<evidence type="ECO:0000259" key="2">
    <source>
        <dbReference type="Pfam" id="PF07000"/>
    </source>
</evidence>
<feature type="domain" description="DUF1308" evidence="2">
    <location>
        <begin position="303"/>
        <end position="398"/>
    </location>
</feature>
<accession>A0A4T0BGZ3</accession>
<dbReference type="AlphaFoldDB" id="A0A4T0BGZ3"/>
<sequence length="510" mass="57793">MGANLRERLSFSSINTSREEQDIFLPHIMASTPPTNGHERTLPTAADLLTRCQLLLQELETFKTYLKSRKQDSQIEIAHFRNTVKSEHRTLQRLCDQKDAQATQHTVNSSNLPFLETVWGVVKRERGLQAMQKRFYWSEKGQRRGQKKQNSALVDVVTGDGLSWIKVSLLTNNRLLFDKAKLGWEDGSSSEEEEEDEDGEEQGKKEDQLENGGDEDDVPLVKMTKDLVRAAREVKIRTRSPKITLALPKIKEGEVDAIDKILDQLRKLDVQLITSSSAFSPIDFEQVMPHLLTDPFEAFTSTLNIDCTILLALVSDFSHCSVEAEPWFHRALKRQVEIEDEENLLPNLLYPALADRELVCTDEAAKRMREIVDTIGTEGEKERTKWFMGDIDATPEDVRGKLTQLSRFTVPASLRLPIKTQTPDSISDPTTTTTLPPSASKVSSQLTSINQSVFLHGWSRNITTITSNRTVVKQIENILAKEAKDETEWPLIWLCPTARSLVGKEKGRRE</sequence>
<dbReference type="Pfam" id="PF07000">
    <property type="entry name" value="DUF1308"/>
    <property type="match status" value="1"/>
</dbReference>
<dbReference type="InterPro" id="IPR010733">
    <property type="entry name" value="DUF1308"/>
</dbReference>
<dbReference type="PANTHER" id="PTHR13379">
    <property type="entry name" value="UNCHARACTERIZED DUF1308"/>
    <property type="match status" value="1"/>
</dbReference>
<name>A0A4T0BGZ3_AURPU</name>